<evidence type="ECO:0000259" key="11">
    <source>
        <dbReference type="PROSITE" id="PS50089"/>
    </source>
</evidence>
<dbReference type="InterPro" id="IPR001841">
    <property type="entry name" value="Znf_RING"/>
</dbReference>
<feature type="compositionally biased region" description="Basic and acidic residues" evidence="10">
    <location>
        <begin position="165"/>
        <end position="178"/>
    </location>
</feature>
<keyword evidence="3" id="KW-0808">Transferase</keyword>
<dbReference type="CDD" id="cd22584">
    <property type="entry name" value="Rcat_RBR_unk"/>
    <property type="match status" value="1"/>
</dbReference>
<keyword evidence="6 9" id="KW-0863">Zinc-finger</keyword>
<evidence type="ECO:0000256" key="3">
    <source>
        <dbReference type="ARBA" id="ARBA00022679"/>
    </source>
</evidence>
<dbReference type="InterPro" id="IPR031127">
    <property type="entry name" value="E3_UB_ligase_RBR"/>
</dbReference>
<evidence type="ECO:0000256" key="2">
    <source>
        <dbReference type="ARBA" id="ARBA00012251"/>
    </source>
</evidence>
<dbReference type="PROSITE" id="PS00518">
    <property type="entry name" value="ZF_RING_1"/>
    <property type="match status" value="1"/>
</dbReference>
<reference evidence="13 14" key="1">
    <citation type="journal article" date="2020" name="Genome Biol. Evol.">
        <title>A new high-quality draft genome assembly of the Chinese cordyceps Ophiocordyceps sinensis.</title>
        <authorList>
            <person name="Shu R."/>
            <person name="Zhang J."/>
            <person name="Meng Q."/>
            <person name="Zhang H."/>
            <person name="Zhou G."/>
            <person name="Li M."/>
            <person name="Wu P."/>
            <person name="Zhao Y."/>
            <person name="Chen C."/>
            <person name="Qin Q."/>
        </authorList>
    </citation>
    <scope>NUCLEOTIDE SEQUENCE [LARGE SCALE GENOMIC DNA]</scope>
    <source>
        <strain evidence="13 14">IOZ07</strain>
    </source>
</reference>
<dbReference type="AlphaFoldDB" id="A0A8H4V524"/>
<feature type="domain" description="RING-type" evidence="12">
    <location>
        <begin position="398"/>
        <end position="591"/>
    </location>
</feature>
<dbReference type="GO" id="GO:0061630">
    <property type="term" value="F:ubiquitin protein ligase activity"/>
    <property type="evidence" value="ECO:0007669"/>
    <property type="project" value="UniProtKB-EC"/>
</dbReference>
<dbReference type="CDD" id="cd20335">
    <property type="entry name" value="BRcat_RBR"/>
    <property type="match status" value="1"/>
</dbReference>
<protein>
    <recommendedName>
        <fullName evidence="2">RBR-type E3 ubiquitin transferase</fullName>
        <ecNumber evidence="2">2.3.2.31</ecNumber>
    </recommendedName>
</protein>
<keyword evidence="14" id="KW-1185">Reference proteome</keyword>
<dbReference type="Pfam" id="PF01485">
    <property type="entry name" value="IBR"/>
    <property type="match status" value="1"/>
</dbReference>
<comment type="catalytic activity">
    <reaction evidence="1">
        <text>[E2 ubiquitin-conjugating enzyme]-S-ubiquitinyl-L-cysteine + [acceptor protein]-L-lysine = [E2 ubiquitin-conjugating enzyme]-L-cysteine + [acceptor protein]-N(6)-ubiquitinyl-L-lysine.</text>
        <dbReference type="EC" id="2.3.2.31"/>
    </reaction>
</comment>
<feature type="region of interest" description="Disordered" evidence="10">
    <location>
        <begin position="123"/>
        <end position="198"/>
    </location>
</feature>
<dbReference type="PROSITE" id="PS50089">
    <property type="entry name" value="ZF_RING_2"/>
    <property type="match status" value="1"/>
</dbReference>
<dbReference type="EC" id="2.3.2.31" evidence="2"/>
<dbReference type="Proteomes" id="UP000557566">
    <property type="component" value="Unassembled WGS sequence"/>
</dbReference>
<dbReference type="InterPro" id="IPR044066">
    <property type="entry name" value="TRIAD_supradom"/>
</dbReference>
<organism evidence="13 14">
    <name type="scientific">Ophiocordyceps sinensis</name>
    <dbReference type="NCBI Taxonomy" id="72228"/>
    <lineage>
        <taxon>Eukaryota</taxon>
        <taxon>Fungi</taxon>
        <taxon>Dikarya</taxon>
        <taxon>Ascomycota</taxon>
        <taxon>Pezizomycotina</taxon>
        <taxon>Sordariomycetes</taxon>
        <taxon>Hypocreomycetidae</taxon>
        <taxon>Hypocreales</taxon>
        <taxon>Ophiocordycipitaceae</taxon>
        <taxon>Ophiocordyceps</taxon>
    </lineage>
</organism>
<dbReference type="EMBL" id="JAAVMX010000005">
    <property type="protein sequence ID" value="KAF4508085.1"/>
    <property type="molecule type" value="Genomic_DNA"/>
</dbReference>
<feature type="region of interest" description="Disordered" evidence="10">
    <location>
        <begin position="19"/>
        <end position="50"/>
    </location>
</feature>
<dbReference type="Gene3D" id="1.20.120.1750">
    <property type="match status" value="1"/>
</dbReference>
<keyword evidence="8" id="KW-0862">Zinc</keyword>
<keyword evidence="5" id="KW-0677">Repeat</keyword>
<evidence type="ECO:0000259" key="12">
    <source>
        <dbReference type="PROSITE" id="PS51873"/>
    </source>
</evidence>
<feature type="compositionally biased region" description="Polar residues" evidence="10">
    <location>
        <begin position="379"/>
        <end position="388"/>
    </location>
</feature>
<evidence type="ECO:0000256" key="8">
    <source>
        <dbReference type="ARBA" id="ARBA00022833"/>
    </source>
</evidence>
<dbReference type="GO" id="GO:0008270">
    <property type="term" value="F:zinc ion binding"/>
    <property type="evidence" value="ECO:0007669"/>
    <property type="project" value="UniProtKB-KW"/>
</dbReference>
<comment type="caution">
    <text evidence="13">The sequence shown here is derived from an EMBL/GenBank/DDBJ whole genome shotgun (WGS) entry which is preliminary data.</text>
</comment>
<evidence type="ECO:0000256" key="1">
    <source>
        <dbReference type="ARBA" id="ARBA00001798"/>
    </source>
</evidence>
<evidence type="ECO:0000256" key="4">
    <source>
        <dbReference type="ARBA" id="ARBA00022723"/>
    </source>
</evidence>
<evidence type="ECO:0000256" key="9">
    <source>
        <dbReference type="PROSITE-ProRule" id="PRU00175"/>
    </source>
</evidence>
<keyword evidence="4" id="KW-0479">Metal-binding</keyword>
<dbReference type="PROSITE" id="PS51873">
    <property type="entry name" value="TRIAD"/>
    <property type="match status" value="1"/>
</dbReference>
<accession>A0A8H4V524</accession>
<evidence type="ECO:0000313" key="13">
    <source>
        <dbReference type="EMBL" id="KAF4508085.1"/>
    </source>
</evidence>
<sequence length="665" mass="73210">MIKPSTEYAITKLGMLHSLSRKRDKPLRTYGKQSASAPDAHGEPPSKKLRLDVDGTTQKFIPSFTVARTASLESQDAASGYAEHANVALPKPAADGALHASILGYFKPLALAQSSESLKEVTTRKPVAGPSHPCPTPHVVHGRGRPRLLRLRAASTPLSEAPKAASDDKGEEQTKQEAVEEEETHQGTGNCETGQGTATRDAEGHLLNQYQEDGNPDGSSTAIKVKRSGRVQTILNISTRAAFAECKWLAAVIRARVLTGVCSLRAYLAKLSFVMADPNLELEARRRALLLRLAEMETVERGEKAGKRKRDSADSDLALEMYLQEIEDSIALERDEAMSRSIAQAVGSDGDLVQGLLAEQDQNASVLNQDGPPRENANKDGTTAQSAAGDSATHEHMETRRCTACADSFAANRLAMCPCSHEYCYGCLSSLFMHATVDESLFPPRCCQQPIPVDDHVYALGSTLINRFKTKAVEFSTPNRTYCHDPNCATFVPPRFIRGRVATCGRCKAETCVSCKGASHDKDCPQDKSMHDMLLMAKENGWQRCYNCHRLVELGVGCNHMTCICRAQFCYVCGMLWKNCSCPVWNETNLYNRAEAIADRDAGNRGLQGARRAEAIRRAARDLAQNHACERHVWCCRPARRTCEECHQFMPNFIYECDICRVTQQ</sequence>
<proteinExistence type="predicted"/>
<keyword evidence="7" id="KW-0833">Ubl conjugation pathway</keyword>
<name>A0A8H4V524_9HYPO</name>
<feature type="compositionally biased region" description="Basic residues" evidence="10">
    <location>
        <begin position="140"/>
        <end position="150"/>
    </location>
</feature>
<dbReference type="GO" id="GO:0016567">
    <property type="term" value="P:protein ubiquitination"/>
    <property type="evidence" value="ECO:0007669"/>
    <property type="project" value="InterPro"/>
</dbReference>
<evidence type="ECO:0000256" key="10">
    <source>
        <dbReference type="SAM" id="MobiDB-lite"/>
    </source>
</evidence>
<dbReference type="InterPro" id="IPR002867">
    <property type="entry name" value="IBR_dom"/>
</dbReference>
<evidence type="ECO:0000256" key="7">
    <source>
        <dbReference type="ARBA" id="ARBA00022786"/>
    </source>
</evidence>
<feature type="compositionally biased region" description="Polar residues" evidence="10">
    <location>
        <begin position="189"/>
        <end position="198"/>
    </location>
</feature>
<feature type="domain" description="RING-type" evidence="11">
    <location>
        <begin position="402"/>
        <end position="446"/>
    </location>
</feature>
<dbReference type="OrthoDB" id="10009520at2759"/>
<evidence type="ECO:0000313" key="14">
    <source>
        <dbReference type="Proteomes" id="UP000557566"/>
    </source>
</evidence>
<feature type="compositionally biased region" description="Basic and acidic residues" evidence="10">
    <location>
        <begin position="40"/>
        <end position="50"/>
    </location>
</feature>
<gene>
    <name evidence="13" type="ORF">G6O67_004513</name>
</gene>
<dbReference type="PANTHER" id="PTHR11685">
    <property type="entry name" value="RBR FAMILY RING FINGER AND IBR DOMAIN-CONTAINING"/>
    <property type="match status" value="1"/>
</dbReference>
<feature type="region of interest" description="Disordered" evidence="10">
    <location>
        <begin position="366"/>
        <end position="393"/>
    </location>
</feature>
<dbReference type="SUPFAM" id="SSF57850">
    <property type="entry name" value="RING/U-box"/>
    <property type="match status" value="2"/>
</dbReference>
<evidence type="ECO:0000256" key="5">
    <source>
        <dbReference type="ARBA" id="ARBA00022737"/>
    </source>
</evidence>
<dbReference type="InterPro" id="IPR017907">
    <property type="entry name" value="Znf_RING_CS"/>
</dbReference>
<evidence type="ECO:0000256" key="6">
    <source>
        <dbReference type="ARBA" id="ARBA00022771"/>
    </source>
</evidence>